<protein>
    <recommendedName>
        <fullName evidence="1">DUF1618 domain-containing protein</fullName>
    </recommendedName>
</protein>
<evidence type="ECO:0000313" key="3">
    <source>
        <dbReference type="Proteomes" id="UP000823388"/>
    </source>
</evidence>
<sequence length="428" mass="48004">MVAAGGAASSWVPPPLPDCGDAPGSVLLDLRCYIADLPNATTAAGFTRRGLPIQVTFRAARPPAGPLPPLLVATHADLVLLRAPVGPGALVCATTRYWEYFVYRAHPPRLDSIPNPFPKFVHDSEAALLSLEDGGYVLAALRNRIPRRDSRCGGALIMTEFDLHLYRSSNADEGWITKWLSVEEPVRDTLAPVPRAVADSVMFHETSKTITVGGERGTVAWVDLWRGIILCDVLVECPLLRDIPLPLPAKGNWDCLLQEYNPRYLRDITISRHENSIKYIEMELSPPKEQERTTPESYLDWVRQNRRTSLVRRDGWKATIWAMPIPVASWEEWHLEHDVDVDDLSVDASKPWFYTPLISVAFPTISMDEDDVYLLSEVDGMEVLVAVDVKKKALQGVAELDPQKNFYWMPSYCSSEISSYRKETTCNF</sequence>
<name>A0A8T0UI11_PANVG</name>
<evidence type="ECO:0000259" key="1">
    <source>
        <dbReference type="Pfam" id="PF07762"/>
    </source>
</evidence>
<dbReference type="PANTHER" id="PTHR33074:SF113">
    <property type="entry name" value="DUF1618 DOMAIN-CONTAINING PROTEIN"/>
    <property type="match status" value="1"/>
</dbReference>
<organism evidence="2 3">
    <name type="scientific">Panicum virgatum</name>
    <name type="common">Blackwell switchgrass</name>
    <dbReference type="NCBI Taxonomy" id="38727"/>
    <lineage>
        <taxon>Eukaryota</taxon>
        <taxon>Viridiplantae</taxon>
        <taxon>Streptophyta</taxon>
        <taxon>Embryophyta</taxon>
        <taxon>Tracheophyta</taxon>
        <taxon>Spermatophyta</taxon>
        <taxon>Magnoliopsida</taxon>
        <taxon>Liliopsida</taxon>
        <taxon>Poales</taxon>
        <taxon>Poaceae</taxon>
        <taxon>PACMAD clade</taxon>
        <taxon>Panicoideae</taxon>
        <taxon>Panicodae</taxon>
        <taxon>Paniceae</taxon>
        <taxon>Panicinae</taxon>
        <taxon>Panicum</taxon>
        <taxon>Panicum sect. Hiantes</taxon>
    </lineage>
</organism>
<comment type="caution">
    <text evidence="2">The sequence shown here is derived from an EMBL/GenBank/DDBJ whole genome shotgun (WGS) entry which is preliminary data.</text>
</comment>
<accession>A0A8T0UI11</accession>
<proteinExistence type="predicted"/>
<dbReference type="AlphaFoldDB" id="A0A8T0UI11"/>
<dbReference type="Pfam" id="PF07762">
    <property type="entry name" value="DUF1618"/>
    <property type="match status" value="1"/>
</dbReference>
<dbReference type="PANTHER" id="PTHR33074">
    <property type="entry name" value="EXPRESSED PROTEIN-RELATED"/>
    <property type="match status" value="1"/>
</dbReference>
<evidence type="ECO:0000313" key="2">
    <source>
        <dbReference type="EMBL" id="KAG2623671.1"/>
    </source>
</evidence>
<reference evidence="2" key="1">
    <citation type="submission" date="2020-05" db="EMBL/GenBank/DDBJ databases">
        <title>WGS assembly of Panicum virgatum.</title>
        <authorList>
            <person name="Lovell J.T."/>
            <person name="Jenkins J."/>
            <person name="Shu S."/>
            <person name="Juenger T.E."/>
            <person name="Schmutz J."/>
        </authorList>
    </citation>
    <scope>NUCLEOTIDE SEQUENCE</scope>
    <source>
        <strain evidence="2">AP13</strain>
    </source>
</reference>
<gene>
    <name evidence="2" type="ORF">PVAP13_3KG074000</name>
</gene>
<dbReference type="Proteomes" id="UP000823388">
    <property type="component" value="Chromosome 3K"/>
</dbReference>
<keyword evidence="3" id="KW-1185">Reference proteome</keyword>
<feature type="domain" description="DUF1618" evidence="1">
    <location>
        <begin position="221"/>
        <end position="372"/>
    </location>
</feature>
<dbReference type="InterPro" id="IPR011676">
    <property type="entry name" value="DUF1618"/>
</dbReference>
<dbReference type="EMBL" id="CM029041">
    <property type="protein sequence ID" value="KAG2623671.1"/>
    <property type="molecule type" value="Genomic_DNA"/>
</dbReference>